<organism evidence="2 3">
    <name type="scientific">Daphnia pulex</name>
    <name type="common">Water flea</name>
    <dbReference type="NCBI Taxonomy" id="6669"/>
    <lineage>
        <taxon>Eukaryota</taxon>
        <taxon>Metazoa</taxon>
        <taxon>Ecdysozoa</taxon>
        <taxon>Arthropoda</taxon>
        <taxon>Crustacea</taxon>
        <taxon>Branchiopoda</taxon>
        <taxon>Diplostraca</taxon>
        <taxon>Cladocera</taxon>
        <taxon>Anomopoda</taxon>
        <taxon>Daphniidae</taxon>
        <taxon>Daphnia</taxon>
    </lineage>
</organism>
<accession>E9HMN3</accession>
<gene>
    <name evidence="2" type="ORF">DAPPUDRAFT_115826</name>
</gene>
<dbReference type="Proteomes" id="UP000000305">
    <property type="component" value="Unassembled WGS sequence"/>
</dbReference>
<keyword evidence="3" id="KW-1185">Reference proteome</keyword>
<reference evidence="2 3" key="1">
    <citation type="journal article" date="2011" name="Science">
        <title>The ecoresponsive genome of Daphnia pulex.</title>
        <authorList>
            <person name="Colbourne J.K."/>
            <person name="Pfrender M.E."/>
            <person name="Gilbert D."/>
            <person name="Thomas W.K."/>
            <person name="Tucker A."/>
            <person name="Oakley T.H."/>
            <person name="Tokishita S."/>
            <person name="Aerts A."/>
            <person name="Arnold G.J."/>
            <person name="Basu M.K."/>
            <person name="Bauer D.J."/>
            <person name="Caceres C.E."/>
            <person name="Carmel L."/>
            <person name="Casola C."/>
            <person name="Choi J.H."/>
            <person name="Detter J.C."/>
            <person name="Dong Q."/>
            <person name="Dusheyko S."/>
            <person name="Eads B.D."/>
            <person name="Frohlich T."/>
            <person name="Geiler-Samerotte K.A."/>
            <person name="Gerlach D."/>
            <person name="Hatcher P."/>
            <person name="Jogdeo S."/>
            <person name="Krijgsveld J."/>
            <person name="Kriventseva E.V."/>
            <person name="Kultz D."/>
            <person name="Laforsch C."/>
            <person name="Lindquist E."/>
            <person name="Lopez J."/>
            <person name="Manak J.R."/>
            <person name="Muller J."/>
            <person name="Pangilinan J."/>
            <person name="Patwardhan R.P."/>
            <person name="Pitluck S."/>
            <person name="Pritham E.J."/>
            <person name="Rechtsteiner A."/>
            <person name="Rho M."/>
            <person name="Rogozin I.B."/>
            <person name="Sakarya O."/>
            <person name="Salamov A."/>
            <person name="Schaack S."/>
            <person name="Shapiro H."/>
            <person name="Shiga Y."/>
            <person name="Skalitzky C."/>
            <person name="Smith Z."/>
            <person name="Souvorov A."/>
            <person name="Sung W."/>
            <person name="Tang Z."/>
            <person name="Tsuchiya D."/>
            <person name="Tu H."/>
            <person name="Vos H."/>
            <person name="Wang M."/>
            <person name="Wolf Y.I."/>
            <person name="Yamagata H."/>
            <person name="Yamada T."/>
            <person name="Ye Y."/>
            <person name="Shaw J.R."/>
            <person name="Andrews J."/>
            <person name="Crease T.J."/>
            <person name="Tang H."/>
            <person name="Lucas S.M."/>
            <person name="Robertson H.M."/>
            <person name="Bork P."/>
            <person name="Koonin E.V."/>
            <person name="Zdobnov E.M."/>
            <person name="Grigoriev I.V."/>
            <person name="Lynch M."/>
            <person name="Boore J.L."/>
        </authorList>
    </citation>
    <scope>NUCLEOTIDE SEQUENCE [LARGE SCALE GENOMIC DNA]</scope>
</reference>
<feature type="compositionally biased region" description="Polar residues" evidence="1">
    <location>
        <begin position="1"/>
        <end position="21"/>
    </location>
</feature>
<dbReference type="KEGG" id="dpx:DAPPUDRAFT_115826"/>
<name>E9HMN3_DAPPU</name>
<proteinExistence type="predicted"/>
<evidence type="ECO:0000313" key="3">
    <source>
        <dbReference type="Proteomes" id="UP000000305"/>
    </source>
</evidence>
<dbReference type="EMBL" id="GL732688">
    <property type="protein sequence ID" value="EFX67012.1"/>
    <property type="molecule type" value="Genomic_DNA"/>
</dbReference>
<dbReference type="AlphaFoldDB" id="E9HMN3"/>
<dbReference type="HOGENOM" id="CLU_2294432_0_0_1"/>
<protein>
    <submittedName>
        <fullName evidence="2">Uncharacterized protein</fullName>
    </submittedName>
</protein>
<evidence type="ECO:0000313" key="2">
    <source>
        <dbReference type="EMBL" id="EFX67012.1"/>
    </source>
</evidence>
<feature type="region of interest" description="Disordered" evidence="1">
    <location>
        <begin position="1"/>
        <end position="38"/>
    </location>
</feature>
<evidence type="ECO:0000256" key="1">
    <source>
        <dbReference type="SAM" id="MobiDB-lite"/>
    </source>
</evidence>
<dbReference type="InParanoid" id="E9HMN3"/>
<sequence>MAGIQYVSQHIATNAKKSTSAPKEEGEEPNGQPDQTLISNHCGYFALDISTSRASSSTRVFRRLRRLPSSQATQAAVNSQQVDAPFVATRATGQENRRTGI</sequence>